<evidence type="ECO:0000256" key="1">
    <source>
        <dbReference type="SAM" id="MobiDB-lite"/>
    </source>
</evidence>
<dbReference type="GeneID" id="13996994"/>
<keyword evidence="3" id="KW-1185">Reference proteome</keyword>
<evidence type="ECO:0000313" key="3">
    <source>
        <dbReference type="Proteomes" id="UP000008041"/>
    </source>
</evidence>
<accession>K4I2U2</accession>
<dbReference type="KEGG" id="vg:13996994"/>
<reference evidence="2 3" key="1">
    <citation type="submission" date="2012-06" db="EMBL/GenBank/DDBJ databases">
        <authorList>
            <person name="Smith M.C.M."/>
            <person name="Hendrix R."/>
            <person name="Hatfull G.F."/>
        </authorList>
    </citation>
    <scope>NUCLEOTIDE SEQUENCE [LARGE SCALE GENOMIC DNA]</scope>
</reference>
<sequence length="93" mass="10043">MPHGSGVSDRRWAESRAQPSFPDGPETERTTRCGTTVRTEAQREGREVPVASKGPGERHYGLPKRPLGTARQYGSGARSIEAHGVTESPTRSA</sequence>
<protein>
    <submittedName>
        <fullName evidence="2">Uncharacterized protein</fullName>
    </submittedName>
</protein>
<gene>
    <name evidence="2" type="ORF">R4_84</name>
</gene>
<dbReference type="RefSeq" id="YP_006990201.1">
    <property type="nucleotide sequence ID" value="NC_019414.1"/>
</dbReference>
<dbReference type="Proteomes" id="UP000008041">
    <property type="component" value="Segment"/>
</dbReference>
<name>K4I2U2_9CAUD</name>
<evidence type="ECO:0000313" key="2">
    <source>
        <dbReference type="EMBL" id="AFU62140.1"/>
    </source>
</evidence>
<feature type="region of interest" description="Disordered" evidence="1">
    <location>
        <begin position="1"/>
        <end position="93"/>
    </location>
</feature>
<dbReference type="EMBL" id="JX182370">
    <property type="protein sequence ID" value="AFU62140.1"/>
    <property type="molecule type" value="Genomic_DNA"/>
</dbReference>
<organism evidence="2 3">
    <name type="scientific">Streptomyces phage R4</name>
    <dbReference type="NCBI Taxonomy" id="10732"/>
    <lineage>
        <taxon>Viruses</taxon>
        <taxon>Duplodnaviria</taxon>
        <taxon>Heunggongvirae</taxon>
        <taxon>Uroviricota</taxon>
        <taxon>Caudoviricetes</taxon>
        <taxon>Arquatrovirinae</taxon>
        <taxon>Arequatrovirus</taxon>
        <taxon>Arequatrovirus R4</taxon>
    </lineage>
</organism>
<proteinExistence type="predicted"/>